<evidence type="ECO:0000256" key="1">
    <source>
        <dbReference type="ARBA" id="ARBA00004479"/>
    </source>
</evidence>
<evidence type="ECO:0000256" key="2">
    <source>
        <dbReference type="ARBA" id="ARBA00007104"/>
    </source>
</evidence>
<dbReference type="Pfam" id="PF01105">
    <property type="entry name" value="EMP24_GP25L"/>
    <property type="match status" value="1"/>
</dbReference>
<evidence type="ECO:0000256" key="7">
    <source>
        <dbReference type="ARBA" id="ARBA00023136"/>
    </source>
</evidence>
<evidence type="ECO:0000259" key="10">
    <source>
        <dbReference type="PROSITE" id="PS50866"/>
    </source>
</evidence>
<dbReference type="OMA" id="NAEDCFY"/>
<dbReference type="InterPro" id="IPR036598">
    <property type="entry name" value="GOLD_dom_sf"/>
</dbReference>
<gene>
    <name evidence="11" type="ORF">HPB48_000491</name>
</gene>
<protein>
    <recommendedName>
        <fullName evidence="10">GOLD domain-containing protein</fullName>
    </recommendedName>
</protein>
<dbReference type="EMBL" id="JABSTR010000005">
    <property type="protein sequence ID" value="KAH9369918.1"/>
    <property type="molecule type" value="Genomic_DNA"/>
</dbReference>
<evidence type="ECO:0000256" key="9">
    <source>
        <dbReference type="RuleBase" id="RU003827"/>
    </source>
</evidence>
<keyword evidence="12" id="KW-1185">Reference proteome</keyword>
<dbReference type="SMART" id="SM01190">
    <property type="entry name" value="EMP24_GP25L"/>
    <property type="match status" value="1"/>
</dbReference>
<dbReference type="AlphaFoldDB" id="A0A9J6FUR7"/>
<dbReference type="InterPro" id="IPR009038">
    <property type="entry name" value="GOLD_dom"/>
</dbReference>
<dbReference type="PROSITE" id="PS50866">
    <property type="entry name" value="GOLD"/>
    <property type="match status" value="1"/>
</dbReference>
<evidence type="ECO:0000256" key="6">
    <source>
        <dbReference type="ARBA" id="ARBA00022989"/>
    </source>
</evidence>
<feature type="domain" description="GOLD" evidence="10">
    <location>
        <begin position="49"/>
        <end position="131"/>
    </location>
</feature>
<dbReference type="PANTHER" id="PTHR22811">
    <property type="entry name" value="TRANSMEMBRANE EMP24 DOMAIN-CONTAINING PROTEIN"/>
    <property type="match status" value="1"/>
</dbReference>
<evidence type="ECO:0000256" key="3">
    <source>
        <dbReference type="ARBA" id="ARBA00022473"/>
    </source>
</evidence>
<keyword evidence="3" id="KW-0217">Developmental protein</keyword>
<organism evidence="11 12">
    <name type="scientific">Haemaphysalis longicornis</name>
    <name type="common">Bush tick</name>
    <dbReference type="NCBI Taxonomy" id="44386"/>
    <lineage>
        <taxon>Eukaryota</taxon>
        <taxon>Metazoa</taxon>
        <taxon>Ecdysozoa</taxon>
        <taxon>Arthropoda</taxon>
        <taxon>Chelicerata</taxon>
        <taxon>Arachnida</taxon>
        <taxon>Acari</taxon>
        <taxon>Parasitiformes</taxon>
        <taxon>Ixodida</taxon>
        <taxon>Ixodoidea</taxon>
        <taxon>Ixodidae</taxon>
        <taxon>Haemaphysalinae</taxon>
        <taxon>Haemaphysalis</taxon>
    </lineage>
</organism>
<evidence type="ECO:0000313" key="12">
    <source>
        <dbReference type="Proteomes" id="UP000821853"/>
    </source>
</evidence>
<proteinExistence type="inferred from homology"/>
<dbReference type="Proteomes" id="UP000821853">
    <property type="component" value="Chromosome 3"/>
</dbReference>
<dbReference type="VEuPathDB" id="VectorBase:HLOH_055821"/>
<name>A0A9J6FUR7_HAELO</name>
<evidence type="ECO:0000256" key="4">
    <source>
        <dbReference type="ARBA" id="ARBA00022692"/>
    </source>
</evidence>
<reference evidence="11 12" key="1">
    <citation type="journal article" date="2020" name="Cell">
        <title>Large-Scale Comparative Analyses of Tick Genomes Elucidate Their Genetic Diversity and Vector Capacities.</title>
        <authorList>
            <consortium name="Tick Genome and Microbiome Consortium (TIGMIC)"/>
            <person name="Jia N."/>
            <person name="Wang J."/>
            <person name="Shi W."/>
            <person name="Du L."/>
            <person name="Sun Y."/>
            <person name="Zhan W."/>
            <person name="Jiang J.F."/>
            <person name="Wang Q."/>
            <person name="Zhang B."/>
            <person name="Ji P."/>
            <person name="Bell-Sakyi L."/>
            <person name="Cui X.M."/>
            <person name="Yuan T.T."/>
            <person name="Jiang B.G."/>
            <person name="Yang W.F."/>
            <person name="Lam T.T."/>
            <person name="Chang Q.C."/>
            <person name="Ding S.J."/>
            <person name="Wang X.J."/>
            <person name="Zhu J.G."/>
            <person name="Ruan X.D."/>
            <person name="Zhao L."/>
            <person name="Wei J.T."/>
            <person name="Ye R.Z."/>
            <person name="Que T.C."/>
            <person name="Du C.H."/>
            <person name="Zhou Y.H."/>
            <person name="Cheng J.X."/>
            <person name="Dai P.F."/>
            <person name="Guo W.B."/>
            <person name="Han X.H."/>
            <person name="Huang E.J."/>
            <person name="Li L.F."/>
            <person name="Wei W."/>
            <person name="Gao Y.C."/>
            <person name="Liu J.Z."/>
            <person name="Shao H.Z."/>
            <person name="Wang X."/>
            <person name="Wang C.C."/>
            <person name="Yang T.C."/>
            <person name="Huo Q.B."/>
            <person name="Li W."/>
            <person name="Chen H.Y."/>
            <person name="Chen S.E."/>
            <person name="Zhou L.G."/>
            <person name="Ni X.B."/>
            <person name="Tian J.H."/>
            <person name="Sheng Y."/>
            <person name="Liu T."/>
            <person name="Pan Y.S."/>
            <person name="Xia L.Y."/>
            <person name="Li J."/>
            <person name="Zhao F."/>
            <person name="Cao W.C."/>
        </authorList>
    </citation>
    <scope>NUCLEOTIDE SEQUENCE [LARGE SCALE GENOMIC DNA]</scope>
    <source>
        <strain evidence="11">HaeL-2018</strain>
    </source>
</reference>
<comment type="subcellular location">
    <subcellularLocation>
        <location evidence="8">Endomembrane system</location>
        <topology evidence="8">Single-pass membrane protein</topology>
    </subcellularLocation>
    <subcellularLocation>
        <location evidence="1 9">Membrane</location>
        <topology evidence="1 9">Single-pass type I membrane protein</topology>
    </subcellularLocation>
</comment>
<evidence type="ECO:0000256" key="8">
    <source>
        <dbReference type="ARBA" id="ARBA00037847"/>
    </source>
</evidence>
<keyword evidence="5" id="KW-0732">Signal</keyword>
<sequence length="215" mass="24506">MRNVTCSLCPIHSREPQDVHPASGFLTLATALQSAFATELTFKVPSSSKECFHEDIVANEQTTVKFVVVSGGHSDVTMTLKGPNDETIYQGFKKQFDMVTLIPNVTGTYTACFSNEFSLFFNKRVYMSFQVGEKSPQRPGEKYAAMHDVESSLEKMREKLDAIIDYQTQHRLQEAHGRRIALRLNQFVPFSSCVQTVEILTFFWTRSHAIKRLFY</sequence>
<dbReference type="GO" id="GO:0016020">
    <property type="term" value="C:membrane"/>
    <property type="evidence" value="ECO:0007669"/>
    <property type="project" value="UniProtKB-SubCell"/>
</dbReference>
<comment type="caution">
    <text evidence="11">The sequence shown here is derived from an EMBL/GenBank/DDBJ whole genome shotgun (WGS) entry which is preliminary data.</text>
</comment>
<accession>A0A9J6FUR7</accession>
<comment type="similarity">
    <text evidence="2 9">Belongs to the EMP24/GP25L family.</text>
</comment>
<evidence type="ECO:0000313" key="11">
    <source>
        <dbReference type="EMBL" id="KAH9369918.1"/>
    </source>
</evidence>
<keyword evidence="6" id="KW-1133">Transmembrane helix</keyword>
<dbReference type="SUPFAM" id="SSF101576">
    <property type="entry name" value="Supernatant protein factor (SPF), C-terminal domain"/>
    <property type="match status" value="1"/>
</dbReference>
<dbReference type="GO" id="GO:0012505">
    <property type="term" value="C:endomembrane system"/>
    <property type="evidence" value="ECO:0007669"/>
    <property type="project" value="UniProtKB-SubCell"/>
</dbReference>
<evidence type="ECO:0000256" key="5">
    <source>
        <dbReference type="ARBA" id="ARBA00022729"/>
    </source>
</evidence>
<dbReference type="InterPro" id="IPR015720">
    <property type="entry name" value="Emp24-like"/>
</dbReference>
<dbReference type="OrthoDB" id="62956at2759"/>
<keyword evidence="7" id="KW-0472">Membrane</keyword>
<keyword evidence="4 9" id="KW-0812">Transmembrane</keyword>